<sequence length="211" mass="22716">MSSSAAGCMEVVAEGRFLRLVQLQYTRPPRSEVVRQWQAVERCTTDRGDGSHGIDAVAVFAVVKSKTRPPQLVVVKQFRPPLGLTTIELPAGLVDSGEDPQETALRELREETGFAATRILGTGGRQYLSPGLTNENIVTVFVEVDGDAYEGGQPAPQALEEDETIEVALLPLDADLEGRLLALEGQGHPVWVGLHSIAQGMKLGAMFGLQL</sequence>
<feature type="domain" description="Nudix hydrolase" evidence="3">
    <location>
        <begin position="52"/>
        <end position="194"/>
    </location>
</feature>
<dbReference type="InterPro" id="IPR000086">
    <property type="entry name" value="NUDIX_hydrolase_dom"/>
</dbReference>
<protein>
    <submittedName>
        <fullName evidence="4">ADP-ribose pyrophosphatase</fullName>
        <ecNumber evidence="4">3.6.1.13</ecNumber>
    </submittedName>
</protein>
<dbReference type="AlphaFoldDB" id="A0A0D2M3V2"/>
<name>A0A0D2M3V2_9CHLO</name>
<comment type="similarity">
    <text evidence="2">Belongs to the Nudix hydrolase family.</text>
</comment>
<evidence type="ECO:0000256" key="1">
    <source>
        <dbReference type="ARBA" id="ARBA00022801"/>
    </source>
</evidence>
<reference evidence="4 5" key="1">
    <citation type="journal article" date="2013" name="BMC Genomics">
        <title>Reconstruction of the lipid metabolism for the microalga Monoraphidium neglectum from its genome sequence reveals characteristics suitable for biofuel production.</title>
        <authorList>
            <person name="Bogen C."/>
            <person name="Al-Dilaimi A."/>
            <person name="Albersmeier A."/>
            <person name="Wichmann J."/>
            <person name="Grundmann M."/>
            <person name="Rupp O."/>
            <person name="Lauersen K.J."/>
            <person name="Blifernez-Klassen O."/>
            <person name="Kalinowski J."/>
            <person name="Goesmann A."/>
            <person name="Mussgnug J.H."/>
            <person name="Kruse O."/>
        </authorList>
    </citation>
    <scope>NUCLEOTIDE SEQUENCE [LARGE SCALE GENOMIC DNA]</scope>
    <source>
        <strain evidence="4 5">SAG 48.87</strain>
    </source>
</reference>
<dbReference type="STRING" id="145388.A0A0D2M3V2"/>
<dbReference type="Proteomes" id="UP000054498">
    <property type="component" value="Unassembled WGS sequence"/>
</dbReference>
<dbReference type="EC" id="3.6.1.13" evidence="4"/>
<evidence type="ECO:0000313" key="4">
    <source>
        <dbReference type="EMBL" id="KIY95996.1"/>
    </source>
</evidence>
<dbReference type="SUPFAM" id="SSF55811">
    <property type="entry name" value="Nudix"/>
    <property type="match status" value="1"/>
</dbReference>
<dbReference type="PRINTS" id="PR00502">
    <property type="entry name" value="NUDIXFAMILY"/>
</dbReference>
<dbReference type="GeneID" id="25729281"/>
<keyword evidence="1 2" id="KW-0378">Hydrolase</keyword>
<evidence type="ECO:0000256" key="2">
    <source>
        <dbReference type="RuleBase" id="RU003476"/>
    </source>
</evidence>
<keyword evidence="5" id="KW-1185">Reference proteome</keyword>
<dbReference type="InterPro" id="IPR020084">
    <property type="entry name" value="NUDIX_hydrolase_CS"/>
</dbReference>
<evidence type="ECO:0000313" key="5">
    <source>
        <dbReference type="Proteomes" id="UP000054498"/>
    </source>
</evidence>
<accession>A0A0D2M3V2</accession>
<dbReference type="PANTHER" id="PTHR11839">
    <property type="entry name" value="UDP/ADP-SUGAR PYROPHOSPHATASE"/>
    <property type="match status" value="1"/>
</dbReference>
<organism evidence="4 5">
    <name type="scientific">Monoraphidium neglectum</name>
    <dbReference type="NCBI Taxonomy" id="145388"/>
    <lineage>
        <taxon>Eukaryota</taxon>
        <taxon>Viridiplantae</taxon>
        <taxon>Chlorophyta</taxon>
        <taxon>core chlorophytes</taxon>
        <taxon>Chlorophyceae</taxon>
        <taxon>CS clade</taxon>
        <taxon>Sphaeropleales</taxon>
        <taxon>Selenastraceae</taxon>
        <taxon>Monoraphidium</taxon>
    </lineage>
</organism>
<dbReference type="Gene3D" id="3.90.79.10">
    <property type="entry name" value="Nucleoside Triphosphate Pyrophosphohydrolase"/>
    <property type="match status" value="1"/>
</dbReference>
<dbReference type="PANTHER" id="PTHR11839:SF22">
    <property type="entry name" value="NUDIX HYDROLASE 26, CHLOROPLASTIC"/>
    <property type="match status" value="1"/>
</dbReference>
<dbReference type="CDD" id="cd18888">
    <property type="entry name" value="NUDIX_ADPRase_Nudt5"/>
    <property type="match status" value="1"/>
</dbReference>
<dbReference type="GO" id="GO:0006753">
    <property type="term" value="P:nucleoside phosphate metabolic process"/>
    <property type="evidence" value="ECO:0007669"/>
    <property type="project" value="TreeGrafter"/>
</dbReference>
<evidence type="ECO:0000259" key="3">
    <source>
        <dbReference type="PROSITE" id="PS51462"/>
    </source>
</evidence>
<dbReference type="RefSeq" id="XP_013895016.1">
    <property type="nucleotide sequence ID" value="XM_014039562.1"/>
</dbReference>
<dbReference type="GO" id="GO:0019693">
    <property type="term" value="P:ribose phosphate metabolic process"/>
    <property type="evidence" value="ECO:0007669"/>
    <property type="project" value="TreeGrafter"/>
</dbReference>
<dbReference type="InterPro" id="IPR015797">
    <property type="entry name" value="NUDIX_hydrolase-like_dom_sf"/>
</dbReference>
<gene>
    <name evidence="4" type="ORF">MNEG_11966</name>
</gene>
<dbReference type="EMBL" id="KK103210">
    <property type="protein sequence ID" value="KIY95996.1"/>
    <property type="molecule type" value="Genomic_DNA"/>
</dbReference>
<dbReference type="KEGG" id="mng:MNEG_11966"/>
<dbReference type="PROSITE" id="PS00893">
    <property type="entry name" value="NUDIX_BOX"/>
    <property type="match status" value="1"/>
</dbReference>
<dbReference type="Pfam" id="PF00293">
    <property type="entry name" value="NUDIX"/>
    <property type="match status" value="1"/>
</dbReference>
<dbReference type="InterPro" id="IPR020476">
    <property type="entry name" value="Nudix_hydrolase"/>
</dbReference>
<dbReference type="GO" id="GO:0047631">
    <property type="term" value="F:ADP-ribose diphosphatase activity"/>
    <property type="evidence" value="ECO:0007669"/>
    <property type="project" value="UniProtKB-EC"/>
</dbReference>
<dbReference type="OrthoDB" id="10249920at2759"/>
<dbReference type="PROSITE" id="PS51462">
    <property type="entry name" value="NUDIX"/>
    <property type="match status" value="1"/>
</dbReference>
<proteinExistence type="inferred from homology"/>